<name>A0ABD1EYP6_HYPHA</name>
<evidence type="ECO:0000313" key="9">
    <source>
        <dbReference type="Proteomes" id="UP001566132"/>
    </source>
</evidence>
<evidence type="ECO:0000256" key="3">
    <source>
        <dbReference type="ARBA" id="ARBA00022448"/>
    </source>
</evidence>
<evidence type="ECO:0000256" key="5">
    <source>
        <dbReference type="ARBA" id="ARBA00022989"/>
    </source>
</evidence>
<feature type="transmembrane region" description="Helical" evidence="7">
    <location>
        <begin position="101"/>
        <end position="122"/>
    </location>
</feature>
<evidence type="ECO:0000256" key="4">
    <source>
        <dbReference type="ARBA" id="ARBA00022692"/>
    </source>
</evidence>
<dbReference type="GO" id="GO:0016020">
    <property type="term" value="C:membrane"/>
    <property type="evidence" value="ECO:0007669"/>
    <property type="project" value="UniProtKB-SubCell"/>
</dbReference>
<evidence type="ECO:0000313" key="8">
    <source>
        <dbReference type="EMBL" id="KAL1506038.1"/>
    </source>
</evidence>
<dbReference type="PRINTS" id="PR01130">
    <property type="entry name" value="DERENTRNSPRT"/>
</dbReference>
<proteinExistence type="inferred from homology"/>
<feature type="transmembrane region" description="Helical" evidence="7">
    <location>
        <begin position="200"/>
        <end position="222"/>
    </location>
</feature>
<evidence type="ECO:0000256" key="7">
    <source>
        <dbReference type="SAM" id="Phobius"/>
    </source>
</evidence>
<keyword evidence="3" id="KW-0813">Transport</keyword>
<accession>A0ABD1EYP6</accession>
<dbReference type="GO" id="GO:0022857">
    <property type="term" value="F:transmembrane transporter activity"/>
    <property type="evidence" value="ECO:0007669"/>
    <property type="project" value="UniProtKB-ARBA"/>
</dbReference>
<dbReference type="InterPro" id="IPR036259">
    <property type="entry name" value="MFS_trans_sf"/>
</dbReference>
<evidence type="ECO:0000256" key="1">
    <source>
        <dbReference type="ARBA" id="ARBA00004141"/>
    </source>
</evidence>
<dbReference type="Pfam" id="PF01733">
    <property type="entry name" value="Nucleoside_tran"/>
    <property type="match status" value="1"/>
</dbReference>
<evidence type="ECO:0000256" key="6">
    <source>
        <dbReference type="ARBA" id="ARBA00023136"/>
    </source>
</evidence>
<keyword evidence="6 7" id="KW-0472">Membrane</keyword>
<dbReference type="EMBL" id="JBDJPC010000004">
    <property type="protein sequence ID" value="KAL1506038.1"/>
    <property type="molecule type" value="Genomic_DNA"/>
</dbReference>
<dbReference type="PANTHER" id="PTHR10332:SF88">
    <property type="entry name" value="EQUILIBRATIVE NUCLEOSIDE TRANSPORTER 1, ISOFORM A"/>
    <property type="match status" value="1"/>
</dbReference>
<evidence type="ECO:0000256" key="2">
    <source>
        <dbReference type="ARBA" id="ARBA00007965"/>
    </source>
</evidence>
<feature type="transmembrane region" description="Helical" evidence="7">
    <location>
        <begin position="359"/>
        <end position="376"/>
    </location>
</feature>
<keyword evidence="4 7" id="KW-0812">Transmembrane</keyword>
<feature type="transmembrane region" description="Helical" evidence="7">
    <location>
        <begin position="134"/>
        <end position="153"/>
    </location>
</feature>
<evidence type="ECO:0008006" key="10">
    <source>
        <dbReference type="Google" id="ProtNLM"/>
    </source>
</evidence>
<dbReference type="Proteomes" id="UP001566132">
    <property type="component" value="Unassembled WGS sequence"/>
</dbReference>
<feature type="transmembrane region" description="Helical" evidence="7">
    <location>
        <begin position="430"/>
        <end position="453"/>
    </location>
</feature>
<dbReference type="PANTHER" id="PTHR10332">
    <property type="entry name" value="EQUILIBRATIVE NUCLEOSIDE TRANSPORTER"/>
    <property type="match status" value="1"/>
</dbReference>
<dbReference type="PIRSF" id="PIRSF016379">
    <property type="entry name" value="ENT"/>
    <property type="match status" value="1"/>
</dbReference>
<feature type="transmembrane region" description="Helical" evidence="7">
    <location>
        <begin position="228"/>
        <end position="249"/>
    </location>
</feature>
<keyword evidence="5 7" id="KW-1133">Transmembrane helix</keyword>
<feature type="transmembrane region" description="Helical" evidence="7">
    <location>
        <begin position="396"/>
        <end position="418"/>
    </location>
</feature>
<feature type="transmembrane region" description="Helical" evidence="7">
    <location>
        <begin position="45"/>
        <end position="66"/>
    </location>
</feature>
<feature type="transmembrane region" description="Helical" evidence="7">
    <location>
        <begin position="159"/>
        <end position="188"/>
    </location>
</feature>
<dbReference type="AlphaFoldDB" id="A0ABD1EYP6"/>
<reference evidence="8 9" key="1">
    <citation type="submission" date="2024-05" db="EMBL/GenBank/DDBJ databases">
        <title>Genetic variation in Jamaican populations of the coffee berry borer (Hypothenemus hampei).</title>
        <authorList>
            <person name="Errbii M."/>
            <person name="Myrie A."/>
        </authorList>
    </citation>
    <scope>NUCLEOTIDE SEQUENCE [LARGE SCALE GENOMIC DNA]</scope>
    <source>
        <strain evidence="8">JA-Hopewell-2020-01-JO</strain>
        <tissue evidence="8">Whole body</tissue>
    </source>
</reference>
<comment type="similarity">
    <text evidence="2">Belongs to the SLC29A/ENT transporter (TC 2.A.57) family.</text>
</comment>
<keyword evidence="9" id="KW-1185">Reference proteome</keyword>
<sequence length="456" mass="50335">MTSINRTPLLQGTDSDLEDNDIQESLTAKDNKPLFKPLEPRDRFYAVYVIFYVLGIVTLLPWNFYITANDYWMYKFRDTLVHDHTVTGSEVKNKTTLQAEFTSYITVASALPSLLFLILNAFISHKISASKRILGSLICMLVLMLVTLAFVLIDTDKWQYSFFMLTLAIIVLLNVCSAILSGSVFGIVGNFSPVYITATIGGQALGGIFAAVAEIVSLAIGASSTHSALVYFSIGNSTIILSIVLYIILTKTVFYKYHIEDKFVSISDFGTSSSTAQLVCHKEVARKTWVYGLSMFLVFGISLCIYPGVAALVQSENKGNGSKWNDVYFVPTITYLLFSVGDYLGRIGAGKILKPRNESVLLILSLSRFVFIPLLMLCNAQPRSNWGVFFDKDYQYIIILFLCAISNGYLANLSAILAPKKVDDFEKEAASLMITVFMGVGLALGAGISLVMVKLL</sequence>
<dbReference type="InterPro" id="IPR002259">
    <property type="entry name" value="Eqnu_transpt"/>
</dbReference>
<comment type="subcellular location">
    <subcellularLocation>
        <location evidence="1">Membrane</location>
        <topology evidence="1">Multi-pass membrane protein</topology>
    </subcellularLocation>
</comment>
<dbReference type="SUPFAM" id="SSF103473">
    <property type="entry name" value="MFS general substrate transporter"/>
    <property type="match status" value="1"/>
</dbReference>
<dbReference type="GO" id="GO:0015858">
    <property type="term" value="P:nucleoside transport"/>
    <property type="evidence" value="ECO:0007669"/>
    <property type="project" value="UniProtKB-ARBA"/>
</dbReference>
<organism evidence="8 9">
    <name type="scientific">Hypothenemus hampei</name>
    <name type="common">Coffee berry borer</name>
    <dbReference type="NCBI Taxonomy" id="57062"/>
    <lineage>
        <taxon>Eukaryota</taxon>
        <taxon>Metazoa</taxon>
        <taxon>Ecdysozoa</taxon>
        <taxon>Arthropoda</taxon>
        <taxon>Hexapoda</taxon>
        <taxon>Insecta</taxon>
        <taxon>Pterygota</taxon>
        <taxon>Neoptera</taxon>
        <taxon>Endopterygota</taxon>
        <taxon>Coleoptera</taxon>
        <taxon>Polyphaga</taxon>
        <taxon>Cucujiformia</taxon>
        <taxon>Curculionidae</taxon>
        <taxon>Scolytinae</taxon>
        <taxon>Hypothenemus</taxon>
    </lineage>
</organism>
<feature type="transmembrane region" description="Helical" evidence="7">
    <location>
        <begin position="289"/>
        <end position="308"/>
    </location>
</feature>
<protein>
    <recommendedName>
        <fullName evidence="10">Equilibrative nucleoside transporter 3</fullName>
    </recommendedName>
</protein>
<gene>
    <name evidence="8" type="ORF">ABEB36_005473</name>
</gene>
<comment type="caution">
    <text evidence="8">The sequence shown here is derived from an EMBL/GenBank/DDBJ whole genome shotgun (WGS) entry which is preliminary data.</text>
</comment>
<feature type="transmembrane region" description="Helical" evidence="7">
    <location>
        <begin position="328"/>
        <end position="347"/>
    </location>
</feature>